<dbReference type="OMA" id="QSYVCNM"/>
<accession>A0A0E0M6H7</accession>
<evidence type="ECO:0000313" key="5">
    <source>
        <dbReference type="Proteomes" id="UP000026962"/>
    </source>
</evidence>
<reference evidence="4" key="2">
    <citation type="submission" date="2018-05" db="EMBL/GenBank/DDBJ databases">
        <title>OpunRS2 (Oryza punctata Reference Sequence Version 2).</title>
        <authorList>
            <person name="Zhang J."/>
            <person name="Kudrna D."/>
            <person name="Lee S."/>
            <person name="Talag J."/>
            <person name="Welchert J."/>
            <person name="Wing R.A."/>
        </authorList>
    </citation>
    <scope>NUCLEOTIDE SEQUENCE [LARGE SCALE GENOMIC DNA]</scope>
</reference>
<dbReference type="GO" id="GO:0008194">
    <property type="term" value="F:UDP-glycosyltransferase activity"/>
    <property type="evidence" value="ECO:0007669"/>
    <property type="project" value="InterPro"/>
</dbReference>
<dbReference type="Gene3D" id="3.40.50.2000">
    <property type="entry name" value="Glycogen Phosphorylase B"/>
    <property type="match status" value="2"/>
</dbReference>
<dbReference type="Gramene" id="OPUNC10G05070.1">
    <property type="protein sequence ID" value="OPUNC10G05070.1"/>
    <property type="gene ID" value="OPUNC10G05070"/>
</dbReference>
<dbReference type="Gramene" id="OPUNC10G05060.1">
    <property type="protein sequence ID" value="OPUNC10G05060.1"/>
    <property type="gene ID" value="OPUNC10G05060"/>
</dbReference>
<evidence type="ECO:0000256" key="3">
    <source>
        <dbReference type="RuleBase" id="RU003718"/>
    </source>
</evidence>
<dbReference type="InterPro" id="IPR002213">
    <property type="entry name" value="UDP_glucos_trans"/>
</dbReference>
<dbReference type="CDD" id="cd03784">
    <property type="entry name" value="GT1_Gtf-like"/>
    <property type="match status" value="1"/>
</dbReference>
<dbReference type="Pfam" id="PF00201">
    <property type="entry name" value="UDPGT"/>
    <property type="match status" value="1"/>
</dbReference>
<dbReference type="EnsemblPlants" id="OPUNC10G05070.1">
    <property type="protein sequence ID" value="OPUNC10G05070.1"/>
    <property type="gene ID" value="OPUNC10G05070"/>
</dbReference>
<dbReference type="PANTHER" id="PTHR48045">
    <property type="entry name" value="UDP-GLYCOSYLTRANSFERASE 72B1"/>
    <property type="match status" value="1"/>
</dbReference>
<dbReference type="eggNOG" id="KOG1192">
    <property type="taxonomic scope" value="Eukaryota"/>
</dbReference>
<dbReference type="SUPFAM" id="SSF53756">
    <property type="entry name" value="UDP-Glycosyltransferase/glycogen phosphorylase"/>
    <property type="match status" value="1"/>
</dbReference>
<organism evidence="4">
    <name type="scientific">Oryza punctata</name>
    <name type="common">Red rice</name>
    <dbReference type="NCBI Taxonomy" id="4537"/>
    <lineage>
        <taxon>Eukaryota</taxon>
        <taxon>Viridiplantae</taxon>
        <taxon>Streptophyta</taxon>
        <taxon>Embryophyta</taxon>
        <taxon>Tracheophyta</taxon>
        <taxon>Spermatophyta</taxon>
        <taxon>Magnoliopsida</taxon>
        <taxon>Liliopsida</taxon>
        <taxon>Poales</taxon>
        <taxon>Poaceae</taxon>
        <taxon>BOP clade</taxon>
        <taxon>Oryzoideae</taxon>
        <taxon>Oryzeae</taxon>
        <taxon>Oryzinae</taxon>
        <taxon>Oryza</taxon>
    </lineage>
</organism>
<dbReference type="HOGENOM" id="CLU_001724_1_0_1"/>
<dbReference type="AlphaFoldDB" id="A0A0E0M6H7"/>
<dbReference type="Proteomes" id="UP000026962">
    <property type="component" value="Chromosome 10"/>
</dbReference>
<dbReference type="PANTHER" id="PTHR48045:SF21">
    <property type="entry name" value="UDP-GLYCOSYLTRANSFERASE 83A1"/>
    <property type="match status" value="1"/>
</dbReference>
<sequence>MDATFLAWNFMGNRDAERMVFHYLTSTAQAAAAKADILLCNTFTELEPTIFTQKTPATIFPIGPLRTGQRSAGQVEVVGHFWQTNDNACHSFLDEQPYGSVVYVAFGSLTVMSPEQLKEIALGLEASGRPFIWVVRSGLASNLPTSFLDPIMGLRKGRVVEWAPQERVLAHPAVGCFVTHCGWNSTVESIRNGVPMLCWPYFTDQFTNQIYICDIWRIGLKMLQTSGGGIVTKEIVTKKIMVQRLEELLLDEGIKERVQRLKEFAETNMNEEGESIRNFNAFVELLTMPMS</sequence>
<dbReference type="EnsemblPlants" id="OPUNC10G05060.1">
    <property type="protein sequence ID" value="OPUNC10G05060.1"/>
    <property type="gene ID" value="OPUNC10G05060"/>
</dbReference>
<name>A0A0E0M6H7_ORYPU</name>
<keyword evidence="5" id="KW-1185">Reference proteome</keyword>
<evidence type="ECO:0000313" key="4">
    <source>
        <dbReference type="EnsemblPlants" id="OPUNC10G05070.1"/>
    </source>
</evidence>
<keyword evidence="2 3" id="KW-0808">Transferase</keyword>
<protein>
    <submittedName>
        <fullName evidence="4">Uncharacterized protein</fullName>
    </submittedName>
</protein>
<proteinExistence type="inferred from homology"/>
<evidence type="ECO:0000256" key="2">
    <source>
        <dbReference type="ARBA" id="ARBA00022679"/>
    </source>
</evidence>
<evidence type="ECO:0000256" key="1">
    <source>
        <dbReference type="ARBA" id="ARBA00009995"/>
    </source>
</evidence>
<dbReference type="InterPro" id="IPR035595">
    <property type="entry name" value="UDP_glycos_trans_CS"/>
</dbReference>
<dbReference type="FunFam" id="3.40.50.2000:FF:000056">
    <property type="entry name" value="Glycosyltransferase"/>
    <property type="match status" value="1"/>
</dbReference>
<reference evidence="4" key="1">
    <citation type="submission" date="2015-04" db="UniProtKB">
        <authorList>
            <consortium name="EnsemblPlants"/>
        </authorList>
    </citation>
    <scope>IDENTIFICATION</scope>
</reference>
<dbReference type="PROSITE" id="PS00375">
    <property type="entry name" value="UDPGT"/>
    <property type="match status" value="1"/>
</dbReference>
<keyword evidence="3" id="KW-0328">Glycosyltransferase</keyword>
<comment type="similarity">
    <text evidence="1 3">Belongs to the UDP-glycosyltransferase family.</text>
</comment>